<dbReference type="InterPro" id="IPR029063">
    <property type="entry name" value="SAM-dependent_MTases_sf"/>
</dbReference>
<dbReference type="Gene3D" id="3.40.50.150">
    <property type="entry name" value="Vaccinia Virus protein VP39"/>
    <property type="match status" value="1"/>
</dbReference>
<evidence type="ECO:0000256" key="2">
    <source>
        <dbReference type="SAM" id="SignalP"/>
    </source>
</evidence>
<organism evidence="4 5">
    <name type="scientific">Symbiodinium natans</name>
    <dbReference type="NCBI Taxonomy" id="878477"/>
    <lineage>
        <taxon>Eukaryota</taxon>
        <taxon>Sar</taxon>
        <taxon>Alveolata</taxon>
        <taxon>Dinophyceae</taxon>
        <taxon>Suessiales</taxon>
        <taxon>Symbiodiniaceae</taxon>
        <taxon>Symbiodinium</taxon>
    </lineage>
</organism>
<accession>A0A812QBG6</accession>
<protein>
    <submittedName>
        <fullName evidence="4">BioC protein</fullName>
    </submittedName>
</protein>
<feature type="signal peptide" evidence="2">
    <location>
        <begin position="1"/>
        <end position="34"/>
    </location>
</feature>
<dbReference type="PANTHER" id="PTHR43861:SF1">
    <property type="entry name" value="TRANS-ACONITATE 2-METHYLTRANSFERASE"/>
    <property type="match status" value="1"/>
</dbReference>
<dbReference type="OrthoDB" id="3647at2759"/>
<dbReference type="CDD" id="cd02440">
    <property type="entry name" value="AdoMet_MTases"/>
    <property type="match status" value="1"/>
</dbReference>
<feature type="chain" id="PRO_5032527542" evidence="2">
    <location>
        <begin position="35"/>
        <end position="399"/>
    </location>
</feature>
<evidence type="ECO:0000259" key="3">
    <source>
        <dbReference type="Pfam" id="PF08242"/>
    </source>
</evidence>
<feature type="region of interest" description="Disordered" evidence="1">
    <location>
        <begin position="308"/>
        <end position="328"/>
    </location>
</feature>
<proteinExistence type="predicted"/>
<comment type="caution">
    <text evidence="4">The sequence shown here is derived from an EMBL/GenBank/DDBJ whole genome shotgun (WGS) entry which is preliminary data.</text>
</comment>
<dbReference type="SUPFAM" id="SSF53335">
    <property type="entry name" value="S-adenosyl-L-methionine-dependent methyltransferases"/>
    <property type="match status" value="1"/>
</dbReference>
<feature type="domain" description="Methyltransferase type 12" evidence="3">
    <location>
        <begin position="209"/>
        <end position="304"/>
    </location>
</feature>
<dbReference type="PANTHER" id="PTHR43861">
    <property type="entry name" value="TRANS-ACONITATE 2-METHYLTRANSFERASE-RELATED"/>
    <property type="match status" value="1"/>
</dbReference>
<dbReference type="EMBL" id="CAJNDS010002186">
    <property type="protein sequence ID" value="CAE7363426.1"/>
    <property type="molecule type" value="Genomic_DNA"/>
</dbReference>
<dbReference type="Pfam" id="PF08242">
    <property type="entry name" value="Methyltransf_12"/>
    <property type="match status" value="1"/>
</dbReference>
<reference evidence="4" key="1">
    <citation type="submission" date="2021-02" db="EMBL/GenBank/DDBJ databases">
        <authorList>
            <person name="Dougan E. K."/>
            <person name="Rhodes N."/>
            <person name="Thang M."/>
            <person name="Chan C."/>
        </authorList>
    </citation>
    <scope>NUCLEOTIDE SEQUENCE</scope>
</reference>
<sequence length="399" mass="44479">MWDARTPFLAGEVAICGQAPLSMFASVLLPLAVAAEGSAGAGATCRRPETEAACAGAPGGAVKACKHHMPVRLRRLMRRKPWHKRAFLDLAELLQRRLRQHRSDNKSNKWRREAAAACKRHLEIAEARKRKMPHLTERTLRVDLAKHLLCVIEQQTPAEIAATYVTSLFDHYADCFDASLESLSYQVPQLLVQAIRWSQEEPCHLRRILDLGAGTGNMGEQLRDLSPRAHLQAVDLSAQMLQKAEAKSCYDELHCSDLAEHLMASERSGLLFDLITAADVFGYVTDLSAIFRLVFQNLESGGLFVFSTEEPTQPEEPEDPEEPEPDVSLGYKLQASGRVAHSHSYILSLVHDCKFQVLRDTRCELRFEDGHPVLGRVFSLTKSPSAQRQCPSQHEGRAG</sequence>
<name>A0A812QBG6_9DINO</name>
<evidence type="ECO:0000256" key="1">
    <source>
        <dbReference type="SAM" id="MobiDB-lite"/>
    </source>
</evidence>
<keyword evidence="2" id="KW-0732">Signal</keyword>
<evidence type="ECO:0000313" key="4">
    <source>
        <dbReference type="EMBL" id="CAE7363426.1"/>
    </source>
</evidence>
<keyword evidence="5" id="KW-1185">Reference proteome</keyword>
<evidence type="ECO:0000313" key="5">
    <source>
        <dbReference type="Proteomes" id="UP000604046"/>
    </source>
</evidence>
<gene>
    <name evidence="4" type="primary">bioC</name>
    <name evidence="4" type="ORF">SNAT2548_LOCUS19636</name>
</gene>
<feature type="compositionally biased region" description="Acidic residues" evidence="1">
    <location>
        <begin position="312"/>
        <end position="325"/>
    </location>
</feature>
<dbReference type="AlphaFoldDB" id="A0A812QBG6"/>
<dbReference type="Proteomes" id="UP000604046">
    <property type="component" value="Unassembled WGS sequence"/>
</dbReference>
<dbReference type="InterPro" id="IPR013217">
    <property type="entry name" value="Methyltransf_12"/>
</dbReference>